<feature type="compositionally biased region" description="Gly residues" evidence="1">
    <location>
        <begin position="254"/>
        <end position="263"/>
    </location>
</feature>
<dbReference type="GeneID" id="66055884"/>
<feature type="compositionally biased region" description="Low complexity" evidence="1">
    <location>
        <begin position="406"/>
        <end position="416"/>
    </location>
</feature>
<dbReference type="InParanoid" id="A0A2K3CZ32"/>
<feature type="region of interest" description="Disordered" evidence="1">
    <location>
        <begin position="721"/>
        <end position="914"/>
    </location>
</feature>
<protein>
    <submittedName>
        <fullName evidence="2">Uncharacterized protein</fullName>
    </submittedName>
</protein>
<feature type="compositionally biased region" description="Gly residues" evidence="1">
    <location>
        <begin position="836"/>
        <end position="845"/>
    </location>
</feature>
<feature type="compositionally biased region" description="Pro residues" evidence="1">
    <location>
        <begin position="454"/>
        <end position="464"/>
    </location>
</feature>
<name>A0A2K3CZ32_CHLRE</name>
<feature type="region of interest" description="Disordered" evidence="1">
    <location>
        <begin position="224"/>
        <end position="265"/>
    </location>
</feature>
<dbReference type="AlphaFoldDB" id="A0A2K3CZ32"/>
<feature type="compositionally biased region" description="Low complexity" evidence="1">
    <location>
        <begin position="120"/>
        <end position="144"/>
    </location>
</feature>
<evidence type="ECO:0000256" key="1">
    <source>
        <dbReference type="SAM" id="MobiDB-lite"/>
    </source>
</evidence>
<dbReference type="Proteomes" id="UP000006906">
    <property type="component" value="Chromosome 13"/>
</dbReference>
<gene>
    <name evidence="2" type="ORF">CHLRE_13g563350v5</name>
</gene>
<feature type="compositionally biased region" description="Pro residues" evidence="1">
    <location>
        <begin position="863"/>
        <end position="873"/>
    </location>
</feature>
<feature type="compositionally biased region" description="Gly residues" evidence="1">
    <location>
        <begin position="647"/>
        <end position="657"/>
    </location>
</feature>
<feature type="compositionally biased region" description="Polar residues" evidence="1">
    <location>
        <begin position="727"/>
        <end position="736"/>
    </location>
</feature>
<organism evidence="2 3">
    <name type="scientific">Chlamydomonas reinhardtii</name>
    <name type="common">Chlamydomonas smithii</name>
    <dbReference type="NCBI Taxonomy" id="3055"/>
    <lineage>
        <taxon>Eukaryota</taxon>
        <taxon>Viridiplantae</taxon>
        <taxon>Chlorophyta</taxon>
        <taxon>core chlorophytes</taxon>
        <taxon>Chlorophyceae</taxon>
        <taxon>CS clade</taxon>
        <taxon>Chlamydomonadales</taxon>
        <taxon>Chlamydomonadaceae</taxon>
        <taxon>Chlamydomonas</taxon>
    </lineage>
</organism>
<dbReference type="OrthoDB" id="549559at2759"/>
<dbReference type="EMBL" id="CM008974">
    <property type="protein sequence ID" value="PNW73543.1"/>
    <property type="molecule type" value="Genomic_DNA"/>
</dbReference>
<evidence type="ECO:0000313" key="3">
    <source>
        <dbReference type="Proteomes" id="UP000006906"/>
    </source>
</evidence>
<reference evidence="2 3" key="1">
    <citation type="journal article" date="2007" name="Science">
        <title>The Chlamydomonas genome reveals the evolution of key animal and plant functions.</title>
        <authorList>
            <person name="Merchant S.S."/>
            <person name="Prochnik S.E."/>
            <person name="Vallon O."/>
            <person name="Harris E.H."/>
            <person name="Karpowicz S.J."/>
            <person name="Witman G.B."/>
            <person name="Terry A."/>
            <person name="Salamov A."/>
            <person name="Fritz-Laylin L.K."/>
            <person name="Marechal-Drouard L."/>
            <person name="Marshall W.F."/>
            <person name="Qu L.H."/>
            <person name="Nelson D.R."/>
            <person name="Sanderfoot A.A."/>
            <person name="Spalding M.H."/>
            <person name="Kapitonov V.V."/>
            <person name="Ren Q."/>
            <person name="Ferris P."/>
            <person name="Lindquist E."/>
            <person name="Shapiro H."/>
            <person name="Lucas S.M."/>
            <person name="Grimwood J."/>
            <person name="Schmutz J."/>
            <person name="Cardol P."/>
            <person name="Cerutti H."/>
            <person name="Chanfreau G."/>
            <person name="Chen C.L."/>
            <person name="Cognat V."/>
            <person name="Croft M.T."/>
            <person name="Dent R."/>
            <person name="Dutcher S."/>
            <person name="Fernandez E."/>
            <person name="Fukuzawa H."/>
            <person name="Gonzalez-Ballester D."/>
            <person name="Gonzalez-Halphen D."/>
            <person name="Hallmann A."/>
            <person name="Hanikenne M."/>
            <person name="Hippler M."/>
            <person name="Inwood W."/>
            <person name="Jabbari K."/>
            <person name="Kalanon M."/>
            <person name="Kuras R."/>
            <person name="Lefebvre P.A."/>
            <person name="Lemaire S.D."/>
            <person name="Lobanov A.V."/>
            <person name="Lohr M."/>
            <person name="Manuell A."/>
            <person name="Meier I."/>
            <person name="Mets L."/>
            <person name="Mittag M."/>
            <person name="Mittelmeier T."/>
            <person name="Moroney J.V."/>
            <person name="Moseley J."/>
            <person name="Napoli C."/>
            <person name="Nedelcu A.M."/>
            <person name="Niyogi K."/>
            <person name="Novoselov S.V."/>
            <person name="Paulsen I.T."/>
            <person name="Pazour G."/>
            <person name="Purton S."/>
            <person name="Ral J.P."/>
            <person name="Riano-Pachon D.M."/>
            <person name="Riekhof W."/>
            <person name="Rymarquis L."/>
            <person name="Schroda M."/>
            <person name="Stern D."/>
            <person name="Umen J."/>
            <person name="Willows R."/>
            <person name="Wilson N."/>
            <person name="Zimmer S.L."/>
            <person name="Allmer J."/>
            <person name="Balk J."/>
            <person name="Bisova K."/>
            <person name="Chen C.J."/>
            <person name="Elias M."/>
            <person name="Gendler K."/>
            <person name="Hauser C."/>
            <person name="Lamb M.R."/>
            <person name="Ledford H."/>
            <person name="Long J.C."/>
            <person name="Minagawa J."/>
            <person name="Page M.D."/>
            <person name="Pan J."/>
            <person name="Pootakham W."/>
            <person name="Roje S."/>
            <person name="Rose A."/>
            <person name="Stahlberg E."/>
            <person name="Terauchi A.M."/>
            <person name="Yang P."/>
            <person name="Ball S."/>
            <person name="Bowler C."/>
            <person name="Dieckmann C.L."/>
            <person name="Gladyshev V.N."/>
            <person name="Green P."/>
            <person name="Jorgensen R."/>
            <person name="Mayfield S."/>
            <person name="Mueller-Roeber B."/>
            <person name="Rajamani S."/>
            <person name="Sayre R.T."/>
            <person name="Brokstein P."/>
            <person name="Dubchak I."/>
            <person name="Goodstein D."/>
            <person name="Hornick L."/>
            <person name="Huang Y.W."/>
            <person name="Jhaveri J."/>
            <person name="Luo Y."/>
            <person name="Martinez D."/>
            <person name="Ngau W.C."/>
            <person name="Otillar B."/>
            <person name="Poliakov A."/>
            <person name="Porter A."/>
            <person name="Szajkowski L."/>
            <person name="Werner G."/>
            <person name="Zhou K."/>
            <person name="Grigoriev I.V."/>
            <person name="Rokhsar D.S."/>
            <person name="Grossman A.R."/>
        </authorList>
    </citation>
    <scope>NUCLEOTIDE SEQUENCE [LARGE SCALE GENOMIC DNA]</scope>
    <source>
        <strain evidence="3">CC-503</strain>
    </source>
</reference>
<feature type="compositionally biased region" description="Low complexity" evidence="1">
    <location>
        <begin position="874"/>
        <end position="914"/>
    </location>
</feature>
<evidence type="ECO:0000313" key="2">
    <source>
        <dbReference type="EMBL" id="PNW73543.1"/>
    </source>
</evidence>
<feature type="region of interest" description="Disordered" evidence="1">
    <location>
        <begin position="386"/>
        <end position="531"/>
    </location>
</feature>
<feature type="region of interest" description="Disordered" evidence="1">
    <location>
        <begin position="77"/>
        <end position="145"/>
    </location>
</feature>
<feature type="compositionally biased region" description="Low complexity" evidence="1">
    <location>
        <begin position="801"/>
        <end position="812"/>
    </location>
</feature>
<feature type="compositionally biased region" description="Pro residues" evidence="1">
    <location>
        <begin position="483"/>
        <end position="493"/>
    </location>
</feature>
<feature type="region of interest" description="Disordered" evidence="1">
    <location>
        <begin position="642"/>
        <end position="690"/>
    </location>
</feature>
<proteinExistence type="predicted"/>
<dbReference type="STRING" id="3055.A0A2K3CZ32"/>
<sequence>MSDRRKMGYWEPFNTWWRDHVAKFDKRPNVHEMKSWYDANAAHVWGGTGPTWDETKKHSKGMRRLEDIPDYFRKYRKGRKKKGGAGGDTSSSGGSDTEAMDSEGAPTPPRGGRGRGRGGAAAASRQRAASASHIPTVQPQLGAPGAPPGLPSFFGLPFLTAWRARSASSPVLQQMGMDGGGGPERQHQQPLVAADLPPGLPFPINVASGHAAPPHLHPRHAGALPVATAGGPPMGRNGPFAGGPGDPKLPPLHGSGGPVGSAGGATASDLFPPAVVENAFGNFMASLSDAVSDGSAPPSAAAHDLMASAAAAAAADAATEGGGAGGSAAPSLPLMDSALLMQVPSSALPPDMQVSEGRGVFGRLFSRNSTLKMVHSLFDRWAAQEGGGGAGAAGPGEGATGGPGPSDGSAGPYALQHHNHQHHPQQQAYHPHDPRRGPAPYGGMQHQGPGGYGPLPPPGAPWGPPQQQHPEAVGYITYAPGPGGYPPAGPRPPHAAAATGAVLGKRGREESNGSATTSSAAAGGPGRKLQRGLSGVFKPLLSIVSFGRRNRDAANAAAAAAVAAGSGAPAADGAGAAGAGTSGADGAPSVGLGALGLPSLLDGPGGLLSAIDSKLFDGLPSLVGVDGVDAEALTALAATLDAPQEGSDGGGGAGGSGVQVKTEPRVSGDNGVGPGPEDGRAQQEAEAEAEAQAIRLPEQAVGVSAESHLPTPFVVPEMQERVAPGQQHHQPSSFTHSGGGTMAATVGPATGSPQGWGPVDASGGPGSSQAHTVTTGAGGSGYANSPHDYQQQHMQQRHQQHQQQHQYQQHYGAPPPHFYAPPPPRMGGSGAEASGSGAGPSGWGGAPPTALQPHAYHHHQQQPPYPHQPPYLQPPQHQYPYQLQQFPGQQGQQGQQQPGQQQPEGGMGGSLLMKLSSTMSDVFKSLSWR</sequence>
<dbReference type="GO" id="GO:0005829">
    <property type="term" value="C:cytosol"/>
    <property type="evidence" value="ECO:0000318"/>
    <property type="project" value="GO_Central"/>
</dbReference>
<dbReference type="KEGG" id="cre:CHLRE_13g563350v5"/>
<feature type="compositionally biased region" description="Low complexity" evidence="1">
    <location>
        <begin position="88"/>
        <end position="97"/>
    </location>
</feature>
<dbReference type="Gramene" id="PNW73543">
    <property type="protein sequence ID" value="PNW73543"/>
    <property type="gene ID" value="CHLRE_13g563350v5"/>
</dbReference>
<accession>A0A2K3CZ32</accession>
<feature type="compositionally biased region" description="Pro residues" evidence="1">
    <location>
        <begin position="813"/>
        <end position="825"/>
    </location>
</feature>
<feature type="compositionally biased region" description="Gly residues" evidence="1">
    <location>
        <begin position="386"/>
        <end position="405"/>
    </location>
</feature>
<keyword evidence="3" id="KW-1185">Reference proteome</keyword>
<dbReference type="RefSeq" id="XP_042917186.1">
    <property type="nucleotide sequence ID" value="XM_043069211.1"/>
</dbReference>
<feature type="compositionally biased region" description="Low complexity" evidence="1">
    <location>
        <begin position="512"/>
        <end position="522"/>
    </location>
</feature>